<dbReference type="RefSeq" id="XP_024345081.1">
    <property type="nucleotide sequence ID" value="XM_024500505.1"/>
</dbReference>
<protein>
    <recommendedName>
        <fullName evidence="4">Transmembrane protein</fullName>
    </recommendedName>
</protein>
<proteinExistence type="predicted"/>
<dbReference type="CTD" id="36346971"/>
<organism evidence="2 3">
    <name type="scientific">Echinococcus granulosus</name>
    <name type="common">Hydatid tapeworm</name>
    <dbReference type="NCBI Taxonomy" id="6210"/>
    <lineage>
        <taxon>Eukaryota</taxon>
        <taxon>Metazoa</taxon>
        <taxon>Spiralia</taxon>
        <taxon>Lophotrochozoa</taxon>
        <taxon>Platyhelminthes</taxon>
        <taxon>Cestoda</taxon>
        <taxon>Eucestoda</taxon>
        <taxon>Cyclophyllidea</taxon>
        <taxon>Taeniidae</taxon>
        <taxon>Echinococcus</taxon>
        <taxon>Echinococcus granulosus group</taxon>
    </lineage>
</organism>
<keyword evidence="3" id="KW-1185">Reference proteome</keyword>
<sequence length="121" mass="14407">MTHQNTSIVTTAATLNLLNLNMKSQQFWINWFNILFMRICVGDMRSHLLMLTAMLFAQFVLYFRLAMTFLWRRRFGKIFLVQTSFSCSTIFRNTKPRSKIGQGRRFRAKIFSNQTKLNRII</sequence>
<dbReference type="KEGG" id="egl:EGR_11262"/>
<keyword evidence="1" id="KW-1133">Transmembrane helix</keyword>
<evidence type="ECO:0008006" key="4">
    <source>
        <dbReference type="Google" id="ProtNLM"/>
    </source>
</evidence>
<evidence type="ECO:0000256" key="1">
    <source>
        <dbReference type="SAM" id="Phobius"/>
    </source>
</evidence>
<evidence type="ECO:0000313" key="2">
    <source>
        <dbReference type="EMBL" id="EUB53885.1"/>
    </source>
</evidence>
<dbReference type="Proteomes" id="UP000019149">
    <property type="component" value="Unassembled WGS sequence"/>
</dbReference>
<keyword evidence="1" id="KW-0472">Membrane</keyword>
<reference evidence="2 3" key="1">
    <citation type="journal article" date="2013" name="Nat. Genet.">
        <title>The genome of the hydatid tapeworm Echinococcus granulosus.</title>
        <authorList>
            <person name="Zheng H."/>
            <person name="Zhang W."/>
            <person name="Zhang L."/>
            <person name="Zhang Z."/>
            <person name="Li J."/>
            <person name="Lu G."/>
            <person name="Zhu Y."/>
            <person name="Wang Y."/>
            <person name="Huang Y."/>
            <person name="Liu J."/>
            <person name="Kang H."/>
            <person name="Chen J."/>
            <person name="Wang L."/>
            <person name="Chen A."/>
            <person name="Yu S."/>
            <person name="Gao Z."/>
            <person name="Jin L."/>
            <person name="Gu W."/>
            <person name="Wang Z."/>
            <person name="Zhao L."/>
            <person name="Shi B."/>
            <person name="Wen H."/>
            <person name="Lin R."/>
            <person name="Jones M.K."/>
            <person name="Brejova B."/>
            <person name="Vinar T."/>
            <person name="Zhao G."/>
            <person name="McManus D.P."/>
            <person name="Chen Z."/>
            <person name="Zhou Y."/>
            <person name="Wang S."/>
        </authorList>
    </citation>
    <scope>NUCLEOTIDE SEQUENCE [LARGE SCALE GENOMIC DNA]</scope>
</reference>
<feature type="transmembrane region" description="Helical" evidence="1">
    <location>
        <begin position="48"/>
        <end position="71"/>
    </location>
</feature>
<evidence type="ECO:0000313" key="3">
    <source>
        <dbReference type="Proteomes" id="UP000019149"/>
    </source>
</evidence>
<dbReference type="EMBL" id="APAU02000649">
    <property type="protein sequence ID" value="EUB53885.1"/>
    <property type="molecule type" value="Genomic_DNA"/>
</dbReference>
<dbReference type="GeneID" id="36346971"/>
<comment type="caution">
    <text evidence="2">The sequence shown here is derived from an EMBL/GenBank/DDBJ whole genome shotgun (WGS) entry which is preliminary data.</text>
</comment>
<accession>W6TYM1</accession>
<name>W6TYM1_ECHGR</name>
<keyword evidence="1" id="KW-0812">Transmembrane</keyword>
<gene>
    <name evidence="2" type="ORF">EGR_11262</name>
</gene>
<dbReference type="AlphaFoldDB" id="W6TYM1"/>